<feature type="chain" id="PRO_5026279856" evidence="1">
    <location>
        <begin position="25"/>
        <end position="109"/>
    </location>
</feature>
<keyword evidence="1" id="KW-0732">Signal</keyword>
<accession>A0A6G0YIJ7</accession>
<sequence length="109" mass="12782">MNVTNSNCVYSFLVLNVLIECIQSSALTFSEDQSCSNSTVNLEEHKVLHKQKHTIRKNFIYKTKHSNKWIIFNGEVLYLRLSSPDDFTKLQYDLDRFSNWFNSLDLSLI</sequence>
<evidence type="ECO:0000313" key="2">
    <source>
        <dbReference type="EMBL" id="KAF0756355.1"/>
    </source>
</evidence>
<dbReference type="EMBL" id="VUJU01003877">
    <property type="protein sequence ID" value="KAF0756355.1"/>
    <property type="molecule type" value="Genomic_DNA"/>
</dbReference>
<reference evidence="2 3" key="1">
    <citation type="submission" date="2019-08" db="EMBL/GenBank/DDBJ databases">
        <title>Whole genome of Aphis craccivora.</title>
        <authorList>
            <person name="Voronova N.V."/>
            <person name="Shulinski R.S."/>
            <person name="Bandarenka Y.V."/>
            <person name="Zhorov D.G."/>
            <person name="Warner D."/>
        </authorList>
    </citation>
    <scope>NUCLEOTIDE SEQUENCE [LARGE SCALE GENOMIC DNA]</scope>
    <source>
        <strain evidence="2">180601</strain>
        <tissue evidence="2">Whole Body</tissue>
    </source>
</reference>
<dbReference type="AlphaFoldDB" id="A0A6G0YIJ7"/>
<comment type="caution">
    <text evidence="2">The sequence shown here is derived from an EMBL/GenBank/DDBJ whole genome shotgun (WGS) entry which is preliminary data.</text>
</comment>
<dbReference type="Proteomes" id="UP000478052">
    <property type="component" value="Unassembled WGS sequence"/>
</dbReference>
<evidence type="ECO:0000313" key="3">
    <source>
        <dbReference type="Proteomes" id="UP000478052"/>
    </source>
</evidence>
<proteinExistence type="predicted"/>
<name>A0A6G0YIJ7_APHCR</name>
<evidence type="ECO:0000256" key="1">
    <source>
        <dbReference type="SAM" id="SignalP"/>
    </source>
</evidence>
<organism evidence="2 3">
    <name type="scientific">Aphis craccivora</name>
    <name type="common">Cowpea aphid</name>
    <dbReference type="NCBI Taxonomy" id="307492"/>
    <lineage>
        <taxon>Eukaryota</taxon>
        <taxon>Metazoa</taxon>
        <taxon>Ecdysozoa</taxon>
        <taxon>Arthropoda</taxon>
        <taxon>Hexapoda</taxon>
        <taxon>Insecta</taxon>
        <taxon>Pterygota</taxon>
        <taxon>Neoptera</taxon>
        <taxon>Paraneoptera</taxon>
        <taxon>Hemiptera</taxon>
        <taxon>Sternorrhyncha</taxon>
        <taxon>Aphidomorpha</taxon>
        <taxon>Aphidoidea</taxon>
        <taxon>Aphididae</taxon>
        <taxon>Aphidini</taxon>
        <taxon>Aphis</taxon>
        <taxon>Aphis</taxon>
    </lineage>
</organism>
<gene>
    <name evidence="2" type="ORF">FWK35_00009225</name>
</gene>
<protein>
    <submittedName>
        <fullName evidence="2">Tudor domain-containing protein 5-like</fullName>
    </submittedName>
</protein>
<keyword evidence="3" id="KW-1185">Reference proteome</keyword>
<feature type="signal peptide" evidence="1">
    <location>
        <begin position="1"/>
        <end position="24"/>
    </location>
</feature>